<protein>
    <submittedName>
        <fullName evidence="7">Membrane protein</fullName>
    </submittedName>
</protein>
<feature type="domain" description="EamA" evidence="6">
    <location>
        <begin position="138"/>
        <end position="264"/>
    </location>
</feature>
<feature type="transmembrane region" description="Helical" evidence="5">
    <location>
        <begin position="198"/>
        <end position="217"/>
    </location>
</feature>
<dbReference type="GO" id="GO:0016020">
    <property type="term" value="C:membrane"/>
    <property type="evidence" value="ECO:0007669"/>
    <property type="project" value="UniProtKB-SubCell"/>
</dbReference>
<dbReference type="STRING" id="1125411.W908_00590"/>
<keyword evidence="2 5" id="KW-0812">Transmembrane</keyword>
<evidence type="ECO:0000259" key="6">
    <source>
        <dbReference type="Pfam" id="PF00892"/>
    </source>
</evidence>
<dbReference type="SUPFAM" id="SSF103481">
    <property type="entry name" value="Multidrug resistance efflux transporter EmrE"/>
    <property type="match status" value="2"/>
</dbReference>
<dbReference type="AlphaFoldDB" id="A0A0M4L493"/>
<keyword evidence="4 5" id="KW-0472">Membrane</keyword>
<evidence type="ECO:0000313" key="8">
    <source>
        <dbReference type="Proteomes" id="UP000068905"/>
    </source>
</evidence>
<feature type="transmembrane region" description="Helical" evidence="5">
    <location>
        <begin position="111"/>
        <end position="128"/>
    </location>
</feature>
<evidence type="ECO:0000256" key="1">
    <source>
        <dbReference type="ARBA" id="ARBA00004141"/>
    </source>
</evidence>
<evidence type="ECO:0000256" key="3">
    <source>
        <dbReference type="ARBA" id="ARBA00022989"/>
    </source>
</evidence>
<dbReference type="InterPro" id="IPR000620">
    <property type="entry name" value="EamA_dom"/>
</dbReference>
<dbReference type="Pfam" id="PF00892">
    <property type="entry name" value="EamA"/>
    <property type="match status" value="2"/>
</dbReference>
<evidence type="ECO:0000256" key="4">
    <source>
        <dbReference type="ARBA" id="ARBA00023136"/>
    </source>
</evidence>
<feature type="transmembrane region" description="Helical" evidence="5">
    <location>
        <begin position="252"/>
        <end position="270"/>
    </location>
</feature>
<keyword evidence="8" id="KW-1185">Reference proteome</keyword>
<dbReference type="Proteomes" id="UP000068905">
    <property type="component" value="Chromosome"/>
</dbReference>
<evidence type="ECO:0000313" key="7">
    <source>
        <dbReference type="EMBL" id="ALE01238.1"/>
    </source>
</evidence>
<dbReference type="KEGG" id="tsn:W908_00590"/>
<dbReference type="Gene3D" id="1.10.3730.20">
    <property type="match status" value="1"/>
</dbReference>
<accession>A0A0M4L493</accession>
<sequence length="279" mass="30448">MILAMAGFAFEDLFIKMLSTYFPISEVIIILGFTGTVVFLIIALLQRAPIIHKDLLNKHVIIRTICELLGAVFFVTAIALTPLSSATAILQIAPLLVTIGAVIFFKEKVGWRRWTAVFIGFIGVLLIVRPGFEGFMPASIFALLGSVFLAARDLATRAMQVKLPSVTIALYAFIAFGISGILIIPFNSPMVIPTSNQILYFIGASAFGVIAYYSLVISSRIGEMSVISPFRYSRIVFAMLLAIIILEENPDSLTIIGASIVVVSGLYTFVRETVLKKSQ</sequence>
<feature type="transmembrane region" description="Helical" evidence="5">
    <location>
        <begin position="86"/>
        <end position="104"/>
    </location>
</feature>
<evidence type="ECO:0000256" key="5">
    <source>
        <dbReference type="SAM" id="Phobius"/>
    </source>
</evidence>
<proteinExistence type="predicted"/>
<gene>
    <name evidence="7" type="ORF">W908_00590</name>
</gene>
<reference evidence="7 8" key="1">
    <citation type="journal article" date="2015" name="Genome Announc.">
        <title>Genome Sequence of 'Candidatus Thioglobus singularis' Strain PS1, a Mixotroph from the SUP05 Clade of Marine Gammaproteobacteria.</title>
        <authorList>
            <person name="Marshall K.T."/>
            <person name="Morris R.M."/>
        </authorList>
    </citation>
    <scope>NUCLEOTIDE SEQUENCE [LARGE SCALE GENOMIC DNA]</scope>
    <source>
        <strain evidence="7 8">PS1</strain>
    </source>
</reference>
<keyword evidence="3 5" id="KW-1133">Transmembrane helix</keyword>
<dbReference type="PANTHER" id="PTHR22911">
    <property type="entry name" value="ACYL-MALONYL CONDENSING ENZYME-RELATED"/>
    <property type="match status" value="1"/>
</dbReference>
<feature type="transmembrane region" description="Helical" evidence="5">
    <location>
        <begin position="60"/>
        <end position="80"/>
    </location>
</feature>
<evidence type="ECO:0000256" key="2">
    <source>
        <dbReference type="ARBA" id="ARBA00022692"/>
    </source>
</evidence>
<feature type="domain" description="EamA" evidence="6">
    <location>
        <begin position="1"/>
        <end position="128"/>
    </location>
</feature>
<dbReference type="InterPro" id="IPR037185">
    <property type="entry name" value="EmrE-like"/>
</dbReference>
<feature type="transmembrane region" description="Helical" evidence="5">
    <location>
        <begin position="27"/>
        <end position="48"/>
    </location>
</feature>
<feature type="transmembrane region" description="Helical" evidence="5">
    <location>
        <begin position="134"/>
        <end position="151"/>
    </location>
</feature>
<organism evidence="7 8">
    <name type="scientific">Candidatus Pseudothioglobus singularis PS1</name>
    <dbReference type="NCBI Taxonomy" id="1125411"/>
    <lineage>
        <taxon>Bacteria</taxon>
        <taxon>Pseudomonadati</taxon>
        <taxon>Pseudomonadota</taxon>
        <taxon>Gammaproteobacteria</taxon>
        <taxon>Candidatus Pseudothioglobaceae</taxon>
        <taxon>Candidatus Pseudothioglobus</taxon>
    </lineage>
</organism>
<dbReference type="PANTHER" id="PTHR22911:SF6">
    <property type="entry name" value="SOLUTE CARRIER FAMILY 35 MEMBER G1"/>
    <property type="match status" value="1"/>
</dbReference>
<dbReference type="EMBL" id="CP006911">
    <property type="protein sequence ID" value="ALE01238.1"/>
    <property type="molecule type" value="Genomic_DNA"/>
</dbReference>
<feature type="transmembrane region" description="Helical" evidence="5">
    <location>
        <begin position="229"/>
        <end position="246"/>
    </location>
</feature>
<feature type="transmembrane region" description="Helical" evidence="5">
    <location>
        <begin position="163"/>
        <end position="186"/>
    </location>
</feature>
<comment type="subcellular location">
    <subcellularLocation>
        <location evidence="1">Membrane</location>
        <topology evidence="1">Multi-pass membrane protein</topology>
    </subcellularLocation>
</comment>
<name>A0A0M4L493_9GAMM</name>